<name>A0A1U8A685_NELNU</name>
<evidence type="ECO:0000313" key="3">
    <source>
        <dbReference type="RefSeq" id="XP_010260426.1"/>
    </source>
</evidence>
<evidence type="ECO:0000256" key="1">
    <source>
        <dbReference type="SAM" id="MobiDB-lite"/>
    </source>
</evidence>
<protein>
    <submittedName>
        <fullName evidence="3">Uncharacterized protein LOC104599545 isoform X1</fullName>
    </submittedName>
</protein>
<dbReference type="GeneID" id="104599545"/>
<dbReference type="eggNOG" id="ENOG502RXHS">
    <property type="taxonomic scope" value="Eukaryota"/>
</dbReference>
<dbReference type="AlphaFoldDB" id="A0A1U8A685"/>
<dbReference type="OMA" id="HDSPENH"/>
<dbReference type="FunCoup" id="A0A1U8A685">
    <property type="interactions" value="1521"/>
</dbReference>
<organism evidence="2 3">
    <name type="scientific">Nelumbo nucifera</name>
    <name type="common">Sacred lotus</name>
    <dbReference type="NCBI Taxonomy" id="4432"/>
    <lineage>
        <taxon>Eukaryota</taxon>
        <taxon>Viridiplantae</taxon>
        <taxon>Streptophyta</taxon>
        <taxon>Embryophyta</taxon>
        <taxon>Tracheophyta</taxon>
        <taxon>Spermatophyta</taxon>
        <taxon>Magnoliopsida</taxon>
        <taxon>Proteales</taxon>
        <taxon>Nelumbonaceae</taxon>
        <taxon>Nelumbo</taxon>
    </lineage>
</organism>
<sequence>MAESLEDFQPMFGKAKAEWENPCSFPLLLFMFHVHALDAFNLRVHVTDFHSYTWEATRSVVELEELRDNIGIGGSWSDFVDYLIASIKSDNVKLVLSASPTPAGDKEQEHAYQLSQTLSAEEEKNESIQCQLDALLSSKRKKPQNSNLSDKAPFVFDRLNNSDVISVSETHDSPENHFHSLNYREAILPRSSLHKSQSTGCPCISQGKSQRSPPAGYRRQ</sequence>
<keyword evidence="2" id="KW-1185">Reference proteome</keyword>
<proteinExistence type="predicted"/>
<dbReference type="PANTHER" id="PTHR35770">
    <property type="entry name" value="U2 SMALL NUCLEAR RIBONUCLEOPROTEIN AUXILIARY FACTOR-LIKE PROTEIN"/>
    <property type="match status" value="1"/>
</dbReference>
<dbReference type="Proteomes" id="UP000189703">
    <property type="component" value="Unplaced"/>
</dbReference>
<feature type="compositionally biased region" description="Polar residues" evidence="1">
    <location>
        <begin position="195"/>
        <end position="212"/>
    </location>
</feature>
<evidence type="ECO:0000313" key="2">
    <source>
        <dbReference type="Proteomes" id="UP000189703"/>
    </source>
</evidence>
<dbReference type="RefSeq" id="XP_010260426.1">
    <property type="nucleotide sequence ID" value="XM_010262124.2"/>
</dbReference>
<dbReference type="InParanoid" id="A0A1U8A685"/>
<feature type="region of interest" description="Disordered" evidence="1">
    <location>
        <begin position="195"/>
        <end position="220"/>
    </location>
</feature>
<reference evidence="3" key="1">
    <citation type="submission" date="2025-08" db="UniProtKB">
        <authorList>
            <consortium name="RefSeq"/>
        </authorList>
    </citation>
    <scope>IDENTIFICATION</scope>
</reference>
<dbReference type="OrthoDB" id="775087at2759"/>
<dbReference type="PANTHER" id="PTHR35770:SF1">
    <property type="entry name" value="U2 SMALL NUCLEAR RIBONUCLEOPROTEIN AUXILIARY FACTOR-LIKE PROTEIN"/>
    <property type="match status" value="1"/>
</dbReference>
<dbReference type="KEGG" id="nnu:104599545"/>
<accession>A0A1U8A685</accession>
<gene>
    <name evidence="3" type="primary">LOC104599545</name>
</gene>